<evidence type="ECO:0000313" key="8">
    <source>
        <dbReference type="Proteomes" id="UP001634394"/>
    </source>
</evidence>
<feature type="transmembrane region" description="Helical" evidence="5">
    <location>
        <begin position="107"/>
        <end position="127"/>
    </location>
</feature>
<feature type="transmembrane region" description="Helical" evidence="5">
    <location>
        <begin position="176"/>
        <end position="198"/>
    </location>
</feature>
<feature type="transmembrane region" description="Helical" evidence="5">
    <location>
        <begin position="70"/>
        <end position="87"/>
    </location>
</feature>
<evidence type="ECO:0000256" key="1">
    <source>
        <dbReference type="ARBA" id="ARBA00004141"/>
    </source>
</evidence>
<keyword evidence="2 5" id="KW-0812">Transmembrane</keyword>
<proteinExistence type="predicted"/>
<keyword evidence="4 5" id="KW-0472">Membrane</keyword>
<evidence type="ECO:0000259" key="6">
    <source>
        <dbReference type="Pfam" id="PF00520"/>
    </source>
</evidence>
<dbReference type="AlphaFoldDB" id="A0ABD3TJ87"/>
<dbReference type="Pfam" id="PF00520">
    <property type="entry name" value="Ion_trans"/>
    <property type="match status" value="1"/>
</dbReference>
<dbReference type="GO" id="GO:0016020">
    <property type="term" value="C:membrane"/>
    <property type="evidence" value="ECO:0007669"/>
    <property type="project" value="UniProtKB-SubCell"/>
</dbReference>
<protein>
    <recommendedName>
        <fullName evidence="6">Ion transport domain-containing protein</fullName>
    </recommendedName>
</protein>
<evidence type="ECO:0000313" key="7">
    <source>
        <dbReference type="EMBL" id="KAL3836238.1"/>
    </source>
</evidence>
<evidence type="ECO:0000256" key="2">
    <source>
        <dbReference type="ARBA" id="ARBA00022692"/>
    </source>
</evidence>
<dbReference type="InterPro" id="IPR050927">
    <property type="entry name" value="TRPM"/>
</dbReference>
<feature type="non-terminal residue" evidence="7">
    <location>
        <position position="230"/>
    </location>
</feature>
<feature type="domain" description="Ion transport" evidence="6">
    <location>
        <begin position="38"/>
        <end position="198"/>
    </location>
</feature>
<feature type="transmembrane region" description="Helical" evidence="5">
    <location>
        <begin position="139"/>
        <end position="156"/>
    </location>
</feature>
<dbReference type="Proteomes" id="UP001634394">
    <property type="component" value="Unassembled WGS sequence"/>
</dbReference>
<gene>
    <name evidence="7" type="ORF">ACJMK2_021677</name>
</gene>
<dbReference type="PANTHER" id="PTHR13800:SF12">
    <property type="entry name" value="TRANSIENT RECEPTOR POTENTIAL CATION CHANNEL SUBFAMILY M MEMBER-LIKE 2"/>
    <property type="match status" value="1"/>
</dbReference>
<accession>A0ABD3TJ87</accession>
<name>A0ABD3TJ87_SINWO</name>
<comment type="subcellular location">
    <subcellularLocation>
        <location evidence="1">Membrane</location>
        <topology evidence="1">Multi-pass membrane protein</topology>
    </subcellularLocation>
</comment>
<dbReference type="InterPro" id="IPR005821">
    <property type="entry name" value="Ion_trans_dom"/>
</dbReference>
<feature type="transmembrane region" description="Helical" evidence="5">
    <location>
        <begin position="36"/>
        <end position="58"/>
    </location>
</feature>
<feature type="non-terminal residue" evidence="7">
    <location>
        <position position="1"/>
    </location>
</feature>
<keyword evidence="3 5" id="KW-1133">Transmembrane helix</keyword>
<dbReference type="EMBL" id="JBJQND010000018">
    <property type="protein sequence ID" value="KAL3836238.1"/>
    <property type="molecule type" value="Genomic_DNA"/>
</dbReference>
<reference evidence="7 8" key="1">
    <citation type="submission" date="2024-11" db="EMBL/GenBank/DDBJ databases">
        <title>Chromosome-level genome assembly of the freshwater bivalve Anodonta woodiana.</title>
        <authorList>
            <person name="Chen X."/>
        </authorList>
    </citation>
    <scope>NUCLEOTIDE SEQUENCE [LARGE SCALE GENOMIC DNA]</scope>
    <source>
        <strain evidence="7">MN2024</strain>
        <tissue evidence="7">Gills</tissue>
    </source>
</reference>
<evidence type="ECO:0000256" key="5">
    <source>
        <dbReference type="SAM" id="Phobius"/>
    </source>
</evidence>
<evidence type="ECO:0000256" key="4">
    <source>
        <dbReference type="ARBA" id="ARBA00023136"/>
    </source>
</evidence>
<dbReference type="PANTHER" id="PTHR13800">
    <property type="entry name" value="TRANSIENT RECEPTOR POTENTIAL CATION CHANNEL, SUBFAMILY M, MEMBER 6"/>
    <property type="match status" value="1"/>
</dbReference>
<sequence>VIFRRSSGEIPHGNSREKSTCMKGCLKLRTFYSAPIIVFMHNIICTVVFLVLYSYVLVSKMEPKVSVENVCLILWVLSFFIGEIIQFSRIRALSVWKKWKLYKADGWNVLDMLTILLFTIGMSVLMINPQPISVETARVILGMDIVLFFLRLLHAFHAHREVGPKLVMIMKMVWDLISLGAILGVFILAYAIASYAILYPNTALDIHKLMKILKRPFWNIYGDLLLEEVE</sequence>
<evidence type="ECO:0000256" key="3">
    <source>
        <dbReference type="ARBA" id="ARBA00022989"/>
    </source>
</evidence>
<organism evidence="7 8">
    <name type="scientific">Sinanodonta woodiana</name>
    <name type="common">Chinese pond mussel</name>
    <name type="synonym">Anodonta woodiana</name>
    <dbReference type="NCBI Taxonomy" id="1069815"/>
    <lineage>
        <taxon>Eukaryota</taxon>
        <taxon>Metazoa</taxon>
        <taxon>Spiralia</taxon>
        <taxon>Lophotrochozoa</taxon>
        <taxon>Mollusca</taxon>
        <taxon>Bivalvia</taxon>
        <taxon>Autobranchia</taxon>
        <taxon>Heteroconchia</taxon>
        <taxon>Palaeoheterodonta</taxon>
        <taxon>Unionida</taxon>
        <taxon>Unionoidea</taxon>
        <taxon>Unionidae</taxon>
        <taxon>Unioninae</taxon>
        <taxon>Sinanodonta</taxon>
    </lineage>
</organism>
<comment type="caution">
    <text evidence="7">The sequence shown here is derived from an EMBL/GenBank/DDBJ whole genome shotgun (WGS) entry which is preliminary data.</text>
</comment>
<keyword evidence="8" id="KW-1185">Reference proteome</keyword>